<evidence type="ECO:0000256" key="2">
    <source>
        <dbReference type="ARBA" id="ARBA00022679"/>
    </source>
</evidence>
<name>A0A0G4IKT7_PLABS</name>
<keyword evidence="6" id="KW-1185">Reference proteome</keyword>
<protein>
    <recommendedName>
        <fullName evidence="4">Glycosyltransferase 61 catalytic domain-containing protein</fullName>
    </recommendedName>
</protein>
<reference evidence="5 6" key="1">
    <citation type="submission" date="2015-02" db="EMBL/GenBank/DDBJ databases">
        <authorList>
            <person name="Chooi Y.-H."/>
        </authorList>
    </citation>
    <scope>NUCLEOTIDE SEQUENCE [LARGE SCALE GENOMIC DNA]</scope>
    <source>
        <strain evidence="5">E3</strain>
    </source>
</reference>
<keyword evidence="3" id="KW-0325">Glycoprotein</keyword>
<dbReference type="GO" id="GO:0016757">
    <property type="term" value="F:glycosyltransferase activity"/>
    <property type="evidence" value="ECO:0007669"/>
    <property type="project" value="UniProtKB-KW"/>
</dbReference>
<evidence type="ECO:0000259" key="4">
    <source>
        <dbReference type="Pfam" id="PF04577"/>
    </source>
</evidence>
<feature type="domain" description="Glycosyltransferase 61 catalytic" evidence="4">
    <location>
        <begin position="191"/>
        <end position="364"/>
    </location>
</feature>
<dbReference type="InterPro" id="IPR007657">
    <property type="entry name" value="Glycosyltransferase_61"/>
</dbReference>
<evidence type="ECO:0000256" key="3">
    <source>
        <dbReference type="ARBA" id="ARBA00023180"/>
    </source>
</evidence>
<organism evidence="5 6">
    <name type="scientific">Plasmodiophora brassicae</name>
    <name type="common">Clubroot disease agent</name>
    <dbReference type="NCBI Taxonomy" id="37360"/>
    <lineage>
        <taxon>Eukaryota</taxon>
        <taxon>Sar</taxon>
        <taxon>Rhizaria</taxon>
        <taxon>Endomyxa</taxon>
        <taxon>Phytomyxea</taxon>
        <taxon>Plasmodiophorida</taxon>
        <taxon>Plasmodiophoridae</taxon>
        <taxon>Plasmodiophora</taxon>
    </lineage>
</organism>
<proteinExistence type="predicted"/>
<keyword evidence="2" id="KW-0808">Transferase</keyword>
<dbReference type="InterPro" id="IPR049625">
    <property type="entry name" value="Glyco_transf_61_cat"/>
</dbReference>
<keyword evidence="1" id="KW-0328">Glycosyltransferase</keyword>
<dbReference type="Proteomes" id="UP000039324">
    <property type="component" value="Unassembled WGS sequence"/>
</dbReference>
<accession>A0A0G4IKT7</accession>
<dbReference type="AlphaFoldDB" id="A0A0G4IKT7"/>
<evidence type="ECO:0000313" key="6">
    <source>
        <dbReference type="Proteomes" id="UP000039324"/>
    </source>
</evidence>
<dbReference type="Pfam" id="PF04577">
    <property type="entry name" value="Glyco_transf_61"/>
    <property type="match status" value="1"/>
</dbReference>
<dbReference type="EMBL" id="CDSF01000035">
    <property type="protein sequence ID" value="CEO95705.1"/>
    <property type="molecule type" value="Genomic_DNA"/>
</dbReference>
<evidence type="ECO:0000313" key="5">
    <source>
        <dbReference type="EMBL" id="CEO95705.1"/>
    </source>
</evidence>
<gene>
    <name evidence="5" type="ORF">PBRA_004418</name>
</gene>
<evidence type="ECO:0000256" key="1">
    <source>
        <dbReference type="ARBA" id="ARBA00022676"/>
    </source>
</evidence>
<dbReference type="PANTHER" id="PTHR20961">
    <property type="entry name" value="GLYCOSYLTRANSFERASE"/>
    <property type="match status" value="1"/>
</dbReference>
<sequence length="440" mass="48365">MASTRPTWSAYRRRTRPMTFVVVFAVVVAALFLVSVSPVLIAPLDDSIARVPIGCPVDGPWSTGASAFNGAAFFASRHPIQVVGLFDYRAFEEQIDLGSGRPVPGALLHLHYLPEFDSDENPGTVAIFRHAYVVGPYTHVYNCRIKWLAGGCKVFPHPGNAVDDWDSGRLASATVLDGRVVSIWQYWGPAFYHFFMEAFPRIALVHQFVVDNPDVRIITPAIGATYELFDLIGIDRSRLIVKGEGDNFFVETLLVPTPTACGRASRPALKALKALIRAGFVKKHGEPTRDPGRRVIVVQRREGARALLNHDDLVERLRKEFPRAQIGVFQHNDNLEAAIRKHFHADLIIGPHGAGISNVMFAPAKDFGFIEIHPVPGNGVDHMGPLFINTCHMHSVIRSGGLYRAVVERNSAGVGGPITVDIDVVVKHARELVDLLPPPP</sequence>
<dbReference type="OrthoDB" id="529273at2759"/>